<dbReference type="CDD" id="cd02655">
    <property type="entry name" value="RNAP_beta'_C"/>
    <property type="match status" value="1"/>
</dbReference>
<dbReference type="GO" id="GO:0003899">
    <property type="term" value="F:DNA-directed RNA polymerase activity"/>
    <property type="evidence" value="ECO:0007669"/>
    <property type="project" value="UniProtKB-UniRule"/>
</dbReference>
<dbReference type="InterPro" id="IPR044893">
    <property type="entry name" value="RNA_pol_Rpb1_clamp_domain"/>
</dbReference>
<feature type="domain" description="RNA polymerase N-terminal" evidence="10">
    <location>
        <begin position="317"/>
        <end position="592"/>
    </location>
</feature>
<dbReference type="InterPro" id="IPR012754">
    <property type="entry name" value="DNA-dir_RpoC_beta_prime_bact"/>
</dbReference>
<sequence>MHNTDFDALKIRLASPEDIRSWSYGEVTKAETINYRTLKPEKDGLFDERIFGPTKDYECYCGKYKSQRYKGVVCDKCGVEVTHSRVRRERMGHIELASPVVHTWFFRRTPHKLPAILDIGLKDLESVIYFAQYLVTEIDDDKRKKVIEILEQELKEKKDDLEKETSEIIKANEATVEAKIKEIKSKKKLADSDELQIENHTNEQKKQALYLREELIVAQDLLDASFKEVNDLINSVGMFSIISEAEMNELKFWDADDFFKAGMGAEIILEALGKVDVAKEIAEQKEILNGKSKTKRVKALKRLKILKGLFNGNIDPTWIVLKDLPVIPPELRPMVQLPGGRFASSDLNDLYRRVINRNNRLRDLIQLGAPDIILQNEKRMLQEAMDSLIEGSRGTTRVRKELQSLSEMLKGKQGRFRANLLGKRVDYSGRSVIVVGPTLRIDQVGIPKEMALELFKPFVLRDLIMEGFAPNLKSAKNVLEQRGDEVWDILERVTIDHPVLLNRAPTLHRQNIQAFYPILIEGKAITFHPSIVGSFAGDFDGDQLAVHVPLSKESIKEAKERLLTPHNLLKLSHGQPIVDLKNEISLGLYYLTLKNEPEKGKEMIRFYSFKQAISAYNNGALDEHTAIIVPQNNEDLITTPGRIIFNLLLPEKLRFVNEPVDRDLMRDLIAACFDEYGENETSFMVDRFKDYGQEYATKAGASYSMFDFAIPEEREGILKASYKKIDEIDQNFQMGLMTPRERYTQIISVWEKATNDVAEIVTNKRDDSSVVGMMQKSKAFKVNPETIRQVEGMRGLMVDSQGMIKETPITTAFLEGQTAFEGFLNMIGGRKSLIDVALLTATAGYLTRRLADVAHDVIVREYDCGTKQGIVVTEDPTVEDWPLIERIEGRVAWKDIKDDSGTVLVKKNEMISLDQADAIVAAGITEVLIRSTLTCETKYGTCALCYGKDLATRQMVEDGTTVGVIAAQSIGEPGTQLTLHSKHRGGVAKKEITQGLPRVEELFEARMPKHPSIMSEVSGKITGIENESDSQAKVTISPEKSTEDISYIVPNAADLIVKVGDEIIAGDSLTEGYRDIASIRDLQGVLAAQMYLLREIQYVYKSQGVTINDKHIEIMIRKMSEKVRIKESGDSDMLPGEYINVSDLNELNETLKEKGKDPATGNRAVLGISKIALLTESWLSAASFEETTNVLASAALNERSQIDHLRGLKENVIIGRLIPTGPRVEPEKEAS</sequence>
<keyword evidence="9" id="KW-0175">Coiled coil</keyword>
<dbReference type="Gene3D" id="1.10.132.30">
    <property type="match status" value="1"/>
</dbReference>
<dbReference type="GO" id="GO:0003677">
    <property type="term" value="F:DNA binding"/>
    <property type="evidence" value="ECO:0007669"/>
    <property type="project" value="UniProtKB-UniRule"/>
</dbReference>
<evidence type="ECO:0000313" key="11">
    <source>
        <dbReference type="EMBL" id="PIP56263.1"/>
    </source>
</evidence>
<dbReference type="EC" id="2.7.7.6" evidence="7"/>
<comment type="cofactor">
    <cofactor evidence="7">
        <name>Zn(2+)</name>
        <dbReference type="ChEBI" id="CHEBI:29105"/>
    </cofactor>
    <text evidence="7">Binds 2 Zn(2+) ions per subunit.</text>
</comment>
<feature type="binding site" evidence="7">
    <location>
        <position position="540"/>
    </location>
    <ligand>
        <name>Mg(2+)</name>
        <dbReference type="ChEBI" id="CHEBI:18420"/>
    </ligand>
</feature>
<keyword evidence="1 7" id="KW-0240">DNA-directed RNA polymerase</keyword>
<dbReference type="Pfam" id="PF00623">
    <property type="entry name" value="RNA_pol_Rpb1_2"/>
    <property type="match status" value="1"/>
</dbReference>
<keyword evidence="4 7" id="KW-0479">Metal-binding</keyword>
<dbReference type="Gene3D" id="1.10.150.390">
    <property type="match status" value="1"/>
</dbReference>
<dbReference type="Proteomes" id="UP000228495">
    <property type="component" value="Unassembled WGS sequence"/>
</dbReference>
<evidence type="ECO:0000256" key="7">
    <source>
        <dbReference type="HAMAP-Rule" id="MF_01322"/>
    </source>
</evidence>
<dbReference type="CDD" id="cd01609">
    <property type="entry name" value="RNAP_beta'_N"/>
    <property type="match status" value="1"/>
</dbReference>
<keyword evidence="7" id="KW-0460">Magnesium</keyword>
<dbReference type="Gene3D" id="4.10.860.120">
    <property type="entry name" value="RNA polymerase II, clamp domain"/>
    <property type="match status" value="1"/>
</dbReference>
<feature type="binding site" evidence="7">
    <location>
        <position position="935"/>
    </location>
    <ligand>
        <name>Zn(2+)</name>
        <dbReference type="ChEBI" id="CHEBI:29105"/>
        <label>2</label>
    </ligand>
</feature>
<evidence type="ECO:0000256" key="9">
    <source>
        <dbReference type="SAM" id="Coils"/>
    </source>
</evidence>
<dbReference type="PANTHER" id="PTHR19376:SF54">
    <property type="entry name" value="DNA-DIRECTED RNA POLYMERASE SUBUNIT BETA"/>
    <property type="match status" value="1"/>
</dbReference>
<dbReference type="SMART" id="SM00663">
    <property type="entry name" value="RPOLA_N"/>
    <property type="match status" value="1"/>
</dbReference>
<feature type="coiled-coil region" evidence="9">
    <location>
        <begin position="144"/>
        <end position="174"/>
    </location>
</feature>
<keyword evidence="2 7" id="KW-0808">Transferase</keyword>
<feature type="binding site" evidence="7">
    <location>
        <position position="942"/>
    </location>
    <ligand>
        <name>Zn(2+)</name>
        <dbReference type="ChEBI" id="CHEBI:29105"/>
        <label>2</label>
    </ligand>
</feature>
<dbReference type="NCBIfam" id="TIGR02386">
    <property type="entry name" value="rpoC_TIGR"/>
    <property type="match status" value="1"/>
</dbReference>
<protein>
    <recommendedName>
        <fullName evidence="7">DNA-directed RNA polymerase subunit beta'</fullName>
        <shortName evidence="7">RNAP subunit beta'</shortName>
        <ecNumber evidence="7">2.7.7.6</ecNumber>
    </recommendedName>
    <alternativeName>
        <fullName evidence="7">RNA polymerase subunit beta'</fullName>
    </alternativeName>
    <alternativeName>
        <fullName evidence="7">Transcriptase subunit beta'</fullName>
    </alternativeName>
</protein>
<dbReference type="Gene3D" id="1.10.1790.20">
    <property type="match status" value="1"/>
</dbReference>
<gene>
    <name evidence="7 11" type="primary">rpoC</name>
    <name evidence="11" type="ORF">COX05_03955</name>
</gene>
<dbReference type="Pfam" id="PF04983">
    <property type="entry name" value="RNA_pol_Rpb1_3"/>
    <property type="match status" value="1"/>
</dbReference>
<evidence type="ECO:0000256" key="5">
    <source>
        <dbReference type="ARBA" id="ARBA00023163"/>
    </source>
</evidence>
<comment type="subunit">
    <text evidence="7">The RNAP catalytic core consists of 2 alpha, 1 beta, 1 beta' and 1 omega subunit. When a sigma factor is associated with the core the holoenzyme is formed, which can initiate transcription.</text>
</comment>
<dbReference type="Gene3D" id="2.40.40.20">
    <property type="match status" value="1"/>
</dbReference>
<feature type="binding site" evidence="7">
    <location>
        <position position="74"/>
    </location>
    <ligand>
        <name>Zn(2+)</name>
        <dbReference type="ChEBI" id="CHEBI:29105"/>
        <label>1</label>
    </ligand>
</feature>
<organism evidence="11 12">
    <name type="scientific">candidate division WWE3 bacterium CG22_combo_CG10-13_8_21_14_all_39_12</name>
    <dbReference type="NCBI Taxonomy" id="1975094"/>
    <lineage>
        <taxon>Bacteria</taxon>
        <taxon>Katanobacteria</taxon>
    </lineage>
</organism>
<dbReference type="GO" id="GO:0006351">
    <property type="term" value="P:DNA-templated transcription"/>
    <property type="evidence" value="ECO:0007669"/>
    <property type="project" value="UniProtKB-UniRule"/>
</dbReference>
<dbReference type="InterPro" id="IPR007080">
    <property type="entry name" value="RNA_pol_Rpb1_1"/>
</dbReference>
<dbReference type="Pfam" id="PF04998">
    <property type="entry name" value="RNA_pol_Rpb1_5"/>
    <property type="match status" value="1"/>
</dbReference>
<feature type="binding site" evidence="7">
    <location>
        <position position="945"/>
    </location>
    <ligand>
        <name>Zn(2+)</name>
        <dbReference type="ChEBI" id="CHEBI:29105"/>
        <label>2</label>
    </ligand>
</feature>
<comment type="function">
    <text evidence="7 8">DNA-dependent RNA polymerase catalyzes the transcription of DNA into RNA using the four ribonucleoside triphosphates as substrates.</text>
</comment>
<dbReference type="InterPro" id="IPR045867">
    <property type="entry name" value="DNA-dir_RpoC_beta_prime"/>
</dbReference>
<evidence type="ECO:0000256" key="8">
    <source>
        <dbReference type="RuleBase" id="RU004279"/>
    </source>
</evidence>
<comment type="cofactor">
    <cofactor evidence="7">
        <name>Mg(2+)</name>
        <dbReference type="ChEBI" id="CHEBI:18420"/>
    </cofactor>
    <text evidence="7">Binds 1 Mg(2+) ion per subunit.</text>
</comment>
<proteinExistence type="inferred from homology"/>
<evidence type="ECO:0000259" key="10">
    <source>
        <dbReference type="SMART" id="SM00663"/>
    </source>
</evidence>
<feature type="binding site" evidence="7">
    <location>
        <position position="61"/>
    </location>
    <ligand>
        <name>Zn(2+)</name>
        <dbReference type="ChEBI" id="CHEBI:29105"/>
        <label>1</label>
    </ligand>
</feature>
<dbReference type="PANTHER" id="PTHR19376">
    <property type="entry name" value="DNA-DIRECTED RNA POLYMERASE"/>
    <property type="match status" value="1"/>
</dbReference>
<dbReference type="InterPro" id="IPR042102">
    <property type="entry name" value="RNA_pol_Rpb1_3_sf"/>
</dbReference>
<dbReference type="SUPFAM" id="SSF64484">
    <property type="entry name" value="beta and beta-prime subunits of DNA dependent RNA-polymerase"/>
    <property type="match status" value="1"/>
</dbReference>
<dbReference type="GO" id="GO:0008270">
    <property type="term" value="F:zinc ion binding"/>
    <property type="evidence" value="ECO:0007669"/>
    <property type="project" value="UniProtKB-UniRule"/>
</dbReference>
<dbReference type="Gene3D" id="2.40.50.100">
    <property type="match status" value="1"/>
</dbReference>
<evidence type="ECO:0000256" key="4">
    <source>
        <dbReference type="ARBA" id="ARBA00022723"/>
    </source>
</evidence>
<keyword evidence="7" id="KW-0862">Zinc</keyword>
<feature type="binding site" evidence="7">
    <location>
        <position position="59"/>
    </location>
    <ligand>
        <name>Zn(2+)</name>
        <dbReference type="ChEBI" id="CHEBI:29105"/>
        <label>1</label>
    </ligand>
</feature>
<dbReference type="GO" id="GO:0000428">
    <property type="term" value="C:DNA-directed RNA polymerase complex"/>
    <property type="evidence" value="ECO:0007669"/>
    <property type="project" value="UniProtKB-KW"/>
</dbReference>
<dbReference type="InterPro" id="IPR000722">
    <property type="entry name" value="RNA_pol_asu"/>
</dbReference>
<dbReference type="HAMAP" id="MF_01322">
    <property type="entry name" value="RNApol_bact_RpoC"/>
    <property type="match status" value="1"/>
</dbReference>
<dbReference type="AlphaFoldDB" id="A0A2H0BF16"/>
<evidence type="ECO:0000256" key="6">
    <source>
        <dbReference type="ARBA" id="ARBA00048552"/>
    </source>
</evidence>
<feature type="binding site" evidence="7">
    <location>
        <position position="864"/>
    </location>
    <ligand>
        <name>Zn(2+)</name>
        <dbReference type="ChEBI" id="CHEBI:29105"/>
        <label>2</label>
    </ligand>
</feature>
<feature type="binding site" evidence="7">
    <location>
        <position position="542"/>
    </location>
    <ligand>
        <name>Mg(2+)</name>
        <dbReference type="ChEBI" id="CHEBI:18420"/>
    </ligand>
</feature>
<comment type="catalytic activity">
    <reaction evidence="6 7 8">
        <text>RNA(n) + a ribonucleoside 5'-triphosphate = RNA(n+1) + diphosphate</text>
        <dbReference type="Rhea" id="RHEA:21248"/>
        <dbReference type="Rhea" id="RHEA-COMP:14527"/>
        <dbReference type="Rhea" id="RHEA-COMP:17342"/>
        <dbReference type="ChEBI" id="CHEBI:33019"/>
        <dbReference type="ChEBI" id="CHEBI:61557"/>
        <dbReference type="ChEBI" id="CHEBI:140395"/>
        <dbReference type="EC" id="2.7.7.6"/>
    </reaction>
</comment>
<comment type="caution">
    <text evidence="11">The sequence shown here is derived from an EMBL/GenBank/DDBJ whole genome shotgun (WGS) entry which is preliminary data.</text>
</comment>
<evidence type="ECO:0000256" key="2">
    <source>
        <dbReference type="ARBA" id="ARBA00022679"/>
    </source>
</evidence>
<dbReference type="Pfam" id="PF04997">
    <property type="entry name" value="RNA_pol_Rpb1_1"/>
    <property type="match status" value="1"/>
</dbReference>
<dbReference type="Gene3D" id="1.10.40.90">
    <property type="match status" value="1"/>
</dbReference>
<dbReference type="InterPro" id="IPR007066">
    <property type="entry name" value="RNA_pol_Rpb1_3"/>
</dbReference>
<dbReference type="InterPro" id="IPR038120">
    <property type="entry name" value="Rpb1_funnel_sf"/>
</dbReference>
<name>A0A2H0BF16_UNCKA</name>
<keyword evidence="5 7" id="KW-0804">Transcription</keyword>
<evidence type="ECO:0000313" key="12">
    <source>
        <dbReference type="Proteomes" id="UP000228495"/>
    </source>
</evidence>
<evidence type="ECO:0000256" key="1">
    <source>
        <dbReference type="ARBA" id="ARBA00022478"/>
    </source>
</evidence>
<feature type="binding site" evidence="7">
    <location>
        <position position="77"/>
    </location>
    <ligand>
        <name>Zn(2+)</name>
        <dbReference type="ChEBI" id="CHEBI:29105"/>
        <label>1</label>
    </ligand>
</feature>
<dbReference type="Gene3D" id="1.10.274.100">
    <property type="entry name" value="RNA polymerase Rpb1, domain 3"/>
    <property type="match status" value="2"/>
</dbReference>
<feature type="binding site" evidence="7">
    <location>
        <position position="538"/>
    </location>
    <ligand>
        <name>Mg(2+)</name>
        <dbReference type="ChEBI" id="CHEBI:18420"/>
    </ligand>
</feature>
<dbReference type="GO" id="GO:0000287">
    <property type="term" value="F:magnesium ion binding"/>
    <property type="evidence" value="ECO:0007669"/>
    <property type="project" value="UniProtKB-UniRule"/>
</dbReference>
<keyword evidence="3 7" id="KW-0548">Nucleotidyltransferase</keyword>
<accession>A0A2H0BF16</accession>
<dbReference type="EMBL" id="PCSU01000068">
    <property type="protein sequence ID" value="PIP56263.1"/>
    <property type="molecule type" value="Genomic_DNA"/>
</dbReference>
<evidence type="ECO:0000256" key="3">
    <source>
        <dbReference type="ARBA" id="ARBA00022695"/>
    </source>
</evidence>
<dbReference type="InterPro" id="IPR007081">
    <property type="entry name" value="RNA_pol_Rpb1_5"/>
</dbReference>
<reference evidence="11 12" key="1">
    <citation type="submission" date="2017-09" db="EMBL/GenBank/DDBJ databases">
        <title>Depth-based differentiation of microbial function through sediment-hosted aquifers and enrichment of novel symbionts in the deep terrestrial subsurface.</title>
        <authorList>
            <person name="Probst A.J."/>
            <person name="Ladd B."/>
            <person name="Jarett J.K."/>
            <person name="Geller-Mcgrath D.E."/>
            <person name="Sieber C.M."/>
            <person name="Emerson J.B."/>
            <person name="Anantharaman K."/>
            <person name="Thomas B.C."/>
            <person name="Malmstrom R."/>
            <person name="Stieglmeier M."/>
            <person name="Klingl A."/>
            <person name="Woyke T."/>
            <person name="Ryan C.M."/>
            <person name="Banfield J.F."/>
        </authorList>
    </citation>
    <scope>NUCLEOTIDE SEQUENCE [LARGE SCALE GENOMIC DNA]</scope>
    <source>
        <strain evidence="11">CG22_combo_CG10-13_8_21_14_all_39_12</strain>
    </source>
</reference>
<comment type="similarity">
    <text evidence="7 8">Belongs to the RNA polymerase beta' chain family.</text>
</comment>
<dbReference type="InterPro" id="IPR006592">
    <property type="entry name" value="RNA_pol_N"/>
</dbReference>